<dbReference type="GeneID" id="17260795"/>
<dbReference type="RefSeq" id="XP_005767379.1">
    <property type="nucleotide sequence ID" value="XM_005767322.1"/>
</dbReference>
<accession>A0A0D3IUL5</accession>
<organism evidence="1 2">
    <name type="scientific">Emiliania huxleyi (strain CCMP1516)</name>
    <dbReference type="NCBI Taxonomy" id="280463"/>
    <lineage>
        <taxon>Eukaryota</taxon>
        <taxon>Haptista</taxon>
        <taxon>Haptophyta</taxon>
        <taxon>Prymnesiophyceae</taxon>
        <taxon>Isochrysidales</taxon>
        <taxon>Noelaerhabdaceae</taxon>
        <taxon>Emiliania</taxon>
    </lineage>
</organism>
<sequence>MIKDKRLRWKVIQAMGPLLPIPLGCYFLYKAIKSFNRSPPPYHTDMQRPLYPEPVYKGISFAPSTFASNMTSREGRCRCRSFPRSQRCAGLAWQLAAFRQCLQTC</sequence>
<evidence type="ECO:0000313" key="2">
    <source>
        <dbReference type="Proteomes" id="UP000013827"/>
    </source>
</evidence>
<reference evidence="1" key="2">
    <citation type="submission" date="2024-10" db="UniProtKB">
        <authorList>
            <consortium name="EnsemblProtists"/>
        </authorList>
    </citation>
    <scope>IDENTIFICATION</scope>
</reference>
<dbReference type="Proteomes" id="UP000013827">
    <property type="component" value="Unassembled WGS sequence"/>
</dbReference>
<reference evidence="2" key="1">
    <citation type="journal article" date="2013" name="Nature">
        <title>Pan genome of the phytoplankton Emiliania underpins its global distribution.</title>
        <authorList>
            <person name="Read B.A."/>
            <person name="Kegel J."/>
            <person name="Klute M.J."/>
            <person name="Kuo A."/>
            <person name="Lefebvre S.C."/>
            <person name="Maumus F."/>
            <person name="Mayer C."/>
            <person name="Miller J."/>
            <person name="Monier A."/>
            <person name="Salamov A."/>
            <person name="Young J."/>
            <person name="Aguilar M."/>
            <person name="Claverie J.M."/>
            <person name="Frickenhaus S."/>
            <person name="Gonzalez K."/>
            <person name="Herman E.K."/>
            <person name="Lin Y.C."/>
            <person name="Napier J."/>
            <person name="Ogata H."/>
            <person name="Sarno A.F."/>
            <person name="Shmutz J."/>
            <person name="Schroeder D."/>
            <person name="de Vargas C."/>
            <person name="Verret F."/>
            <person name="von Dassow P."/>
            <person name="Valentin K."/>
            <person name="Van de Peer Y."/>
            <person name="Wheeler G."/>
            <person name="Dacks J.B."/>
            <person name="Delwiche C.F."/>
            <person name="Dyhrman S.T."/>
            <person name="Glockner G."/>
            <person name="John U."/>
            <person name="Richards T."/>
            <person name="Worden A.Z."/>
            <person name="Zhang X."/>
            <person name="Grigoriev I.V."/>
            <person name="Allen A.E."/>
            <person name="Bidle K."/>
            <person name="Borodovsky M."/>
            <person name="Bowler C."/>
            <person name="Brownlee C."/>
            <person name="Cock J.M."/>
            <person name="Elias M."/>
            <person name="Gladyshev V.N."/>
            <person name="Groth M."/>
            <person name="Guda C."/>
            <person name="Hadaegh A."/>
            <person name="Iglesias-Rodriguez M.D."/>
            <person name="Jenkins J."/>
            <person name="Jones B.M."/>
            <person name="Lawson T."/>
            <person name="Leese F."/>
            <person name="Lindquist E."/>
            <person name="Lobanov A."/>
            <person name="Lomsadze A."/>
            <person name="Malik S.B."/>
            <person name="Marsh M.E."/>
            <person name="Mackinder L."/>
            <person name="Mock T."/>
            <person name="Mueller-Roeber B."/>
            <person name="Pagarete A."/>
            <person name="Parker M."/>
            <person name="Probert I."/>
            <person name="Quesneville H."/>
            <person name="Raines C."/>
            <person name="Rensing S.A."/>
            <person name="Riano-Pachon D.M."/>
            <person name="Richier S."/>
            <person name="Rokitta S."/>
            <person name="Shiraiwa Y."/>
            <person name="Soanes D.M."/>
            <person name="van der Giezen M."/>
            <person name="Wahlund T.M."/>
            <person name="Williams B."/>
            <person name="Wilson W."/>
            <person name="Wolfe G."/>
            <person name="Wurch L.L."/>
        </authorList>
    </citation>
    <scope>NUCLEOTIDE SEQUENCE</scope>
</reference>
<dbReference type="KEGG" id="ehx:EMIHUDRAFT_448301"/>
<dbReference type="PaxDb" id="2903-EOD14950"/>
<evidence type="ECO:0000313" key="1">
    <source>
        <dbReference type="EnsemblProtists" id="EOD14950"/>
    </source>
</evidence>
<dbReference type="HOGENOM" id="CLU_2241690_0_0_1"/>
<dbReference type="EnsemblProtists" id="EOD14950">
    <property type="protein sequence ID" value="EOD14950"/>
    <property type="gene ID" value="EMIHUDRAFT_448301"/>
</dbReference>
<keyword evidence="2" id="KW-1185">Reference proteome</keyword>
<protein>
    <submittedName>
        <fullName evidence="1">Uncharacterized protein</fullName>
    </submittedName>
</protein>
<dbReference type="AlphaFoldDB" id="A0A0D3IUL5"/>
<proteinExistence type="predicted"/>
<name>A0A0D3IUL5_EMIH1</name>